<organism evidence="1">
    <name type="scientific">Tetraselmis sp. GSL018</name>
    <dbReference type="NCBI Taxonomy" id="582737"/>
    <lineage>
        <taxon>Eukaryota</taxon>
        <taxon>Viridiplantae</taxon>
        <taxon>Chlorophyta</taxon>
        <taxon>core chlorophytes</taxon>
        <taxon>Chlorodendrophyceae</taxon>
        <taxon>Chlorodendrales</taxon>
        <taxon>Chlorodendraceae</taxon>
        <taxon>Tetraselmis</taxon>
    </lineage>
</organism>
<dbReference type="EMBL" id="GBEZ01006890">
    <property type="protein sequence ID" value="JAC78532.1"/>
    <property type="molecule type" value="Transcribed_RNA"/>
</dbReference>
<accession>A0A061S059</accession>
<dbReference type="AlphaFoldDB" id="A0A061S059"/>
<gene>
    <name evidence="1" type="ORF">TSPGSL018_14879</name>
</gene>
<evidence type="ECO:0000313" key="1">
    <source>
        <dbReference type="EMBL" id="JAC78532.1"/>
    </source>
</evidence>
<name>A0A061S059_9CHLO</name>
<proteinExistence type="predicted"/>
<feature type="non-terminal residue" evidence="1">
    <location>
        <position position="1"/>
    </location>
</feature>
<reference evidence="1" key="1">
    <citation type="submission" date="2014-05" db="EMBL/GenBank/DDBJ databases">
        <title>The transcriptome of the halophilic microalga Tetraselmis sp. GSL018 isolated from the Great Salt Lake, Utah.</title>
        <authorList>
            <person name="Jinkerson R.E."/>
            <person name="D'Adamo S."/>
            <person name="Posewitz M.C."/>
        </authorList>
    </citation>
    <scope>NUCLEOTIDE SEQUENCE</scope>
    <source>
        <strain evidence="1">GSL018</strain>
    </source>
</reference>
<protein>
    <submittedName>
        <fullName evidence="1">Uncharacterized protein</fullName>
    </submittedName>
</protein>
<sequence length="55" mass="6643">HVTKICFHQTLNMKIMVHDRRCKWKCTRWFTRLNFTFPGLLALRTSLKFIFGATQ</sequence>